<dbReference type="Gene3D" id="3.40.190.170">
    <property type="entry name" value="Bacterial extracellular solute-binding protein, family 7"/>
    <property type="match status" value="1"/>
</dbReference>
<accession>A0A845M1U4</accession>
<evidence type="ECO:0000313" key="6">
    <source>
        <dbReference type="Proteomes" id="UP000467322"/>
    </source>
</evidence>
<evidence type="ECO:0008006" key="7">
    <source>
        <dbReference type="Google" id="ProtNLM"/>
    </source>
</evidence>
<comment type="caution">
    <text evidence="5">The sequence shown here is derived from an EMBL/GenBank/DDBJ whole genome shotgun (WGS) entry which is preliminary data.</text>
</comment>
<proteinExistence type="predicted"/>
<feature type="signal peptide" evidence="4">
    <location>
        <begin position="1"/>
        <end position="23"/>
    </location>
</feature>
<dbReference type="InterPro" id="IPR038404">
    <property type="entry name" value="TRAP_DctP_sf"/>
</dbReference>
<keyword evidence="2 4" id="KW-0732">Signal</keyword>
<protein>
    <recommendedName>
        <fullName evidence="7">TRAP-type C4-dicarboxylate transport system, substrate-binding protein</fullName>
    </recommendedName>
</protein>
<gene>
    <name evidence="5" type="ORF">GQE99_01440</name>
</gene>
<dbReference type="EMBL" id="WTUX01000003">
    <property type="protein sequence ID" value="MZR11687.1"/>
    <property type="molecule type" value="Genomic_DNA"/>
</dbReference>
<dbReference type="PANTHER" id="PTHR33376">
    <property type="match status" value="1"/>
</dbReference>
<dbReference type="AlphaFoldDB" id="A0A845M1U4"/>
<reference evidence="5 6" key="1">
    <citation type="submission" date="2019-12" db="EMBL/GenBank/DDBJ databases">
        <title>Maritimibacter sp. nov. sp. isolated from sea sand.</title>
        <authorList>
            <person name="Kim J."/>
            <person name="Jeong S.E."/>
            <person name="Jung H.S."/>
            <person name="Jeon C.O."/>
        </authorList>
    </citation>
    <scope>NUCLEOTIDE SEQUENCE [LARGE SCALE GENOMIC DNA]</scope>
    <source>
        <strain evidence="5 6">DP07</strain>
    </source>
</reference>
<dbReference type="GO" id="GO:0042597">
    <property type="term" value="C:periplasmic space"/>
    <property type="evidence" value="ECO:0007669"/>
    <property type="project" value="UniProtKB-SubCell"/>
</dbReference>
<evidence type="ECO:0000256" key="3">
    <source>
        <dbReference type="ARBA" id="ARBA00022764"/>
    </source>
</evidence>
<evidence type="ECO:0000256" key="1">
    <source>
        <dbReference type="ARBA" id="ARBA00004418"/>
    </source>
</evidence>
<sequence length="368" mass="39483">MLKQSLTVLTLTAALGTAASASAQEITFNSWLPPQEPINSVGMVPFWERVSEATNGEVTGKMFFAGQLMGQGETFDGVSDQAVGGGQVIAAFAPNKVPHLATIEQFRAISPDPRATAAAMTETALLDCPECLEEAAENDLVPLGGHSNPTYYLMCSTEVESVEDLNGLRLRAPSRFDQQVATSFGMSPVSIPFPELATGFQRGVVDCAMLSRLWLDVFKFGEVVKTIVDGTFGASAYPMMVSFNKEVWDGLSDDARAAIKGNMPQVIAAATITMMQADAPAVENAKANGMKIVDLGGEFQTAFDAYVGSEEESIRNAFEPLGVENFDALLASYQENYSKWEGLLADVGEDIDAFAGLLKSEIYDNLSY</sequence>
<dbReference type="GO" id="GO:0055085">
    <property type="term" value="P:transmembrane transport"/>
    <property type="evidence" value="ECO:0007669"/>
    <property type="project" value="InterPro"/>
</dbReference>
<feature type="chain" id="PRO_5032675563" description="TRAP-type C4-dicarboxylate transport system, substrate-binding protein" evidence="4">
    <location>
        <begin position="24"/>
        <end position="368"/>
    </location>
</feature>
<dbReference type="Pfam" id="PF03480">
    <property type="entry name" value="DctP"/>
    <property type="match status" value="1"/>
</dbReference>
<dbReference type="Proteomes" id="UP000467322">
    <property type="component" value="Unassembled WGS sequence"/>
</dbReference>
<dbReference type="InterPro" id="IPR018389">
    <property type="entry name" value="DctP_fam"/>
</dbReference>
<name>A0A845M1U4_9RHOB</name>
<evidence type="ECO:0000313" key="5">
    <source>
        <dbReference type="EMBL" id="MZR11687.1"/>
    </source>
</evidence>
<keyword evidence="3" id="KW-0574">Periplasm</keyword>
<dbReference type="PANTHER" id="PTHR33376:SF15">
    <property type="entry name" value="BLL6794 PROTEIN"/>
    <property type="match status" value="1"/>
</dbReference>
<evidence type="ECO:0000256" key="4">
    <source>
        <dbReference type="SAM" id="SignalP"/>
    </source>
</evidence>
<keyword evidence="6" id="KW-1185">Reference proteome</keyword>
<comment type="subcellular location">
    <subcellularLocation>
        <location evidence="1">Periplasm</location>
    </subcellularLocation>
</comment>
<organism evidence="5 6">
    <name type="scientific">Maritimibacter harenae</name>
    <dbReference type="NCBI Taxonomy" id="2606218"/>
    <lineage>
        <taxon>Bacteria</taxon>
        <taxon>Pseudomonadati</taxon>
        <taxon>Pseudomonadota</taxon>
        <taxon>Alphaproteobacteria</taxon>
        <taxon>Rhodobacterales</taxon>
        <taxon>Roseobacteraceae</taxon>
        <taxon>Maritimibacter</taxon>
    </lineage>
</organism>
<evidence type="ECO:0000256" key="2">
    <source>
        <dbReference type="ARBA" id="ARBA00022729"/>
    </source>
</evidence>
<dbReference type="NCBIfam" id="NF037995">
    <property type="entry name" value="TRAP_S1"/>
    <property type="match status" value="1"/>
</dbReference>
<dbReference type="RefSeq" id="WP_161349813.1">
    <property type="nucleotide sequence ID" value="NZ_WTUX01000003.1"/>
</dbReference>